<dbReference type="InterPro" id="IPR029063">
    <property type="entry name" value="SAM-dependent_MTases_sf"/>
</dbReference>
<dbReference type="GO" id="GO:0160104">
    <property type="term" value="F:tRNA (guanine(26)-N2)-dimethyltransferase activity"/>
    <property type="evidence" value="ECO:0007669"/>
    <property type="project" value="UniProtKB-UniRule"/>
</dbReference>
<comment type="similarity">
    <text evidence="9">Belongs to the class I-like SAM-binding methyltransferase superfamily. Trm1 family.</text>
</comment>
<dbReference type="FunFam" id="3.30.56.70:FF:000001">
    <property type="entry name" value="tRNA (guanine(26)-N(2))-dimethyltransferase"/>
    <property type="match status" value="1"/>
</dbReference>
<dbReference type="EC" id="2.1.1.216" evidence="7 9"/>
<dbReference type="GO" id="GO:0140691">
    <property type="term" value="F:RNA folding chaperone"/>
    <property type="evidence" value="ECO:0007669"/>
    <property type="project" value="EnsemblFungi"/>
</dbReference>
<dbReference type="NCBIfam" id="TIGR00308">
    <property type="entry name" value="TRM1"/>
    <property type="match status" value="1"/>
</dbReference>
<evidence type="ECO:0000256" key="3">
    <source>
        <dbReference type="ARBA" id="ARBA00022679"/>
    </source>
</evidence>
<keyword evidence="12" id="KW-1185">Reference proteome</keyword>
<comment type="catalytic activity">
    <reaction evidence="8 9">
        <text>guanosine(26) in tRNA + 2 S-adenosyl-L-methionine = N(2)-dimethylguanosine(26) in tRNA + 2 S-adenosyl-L-homocysteine + 2 H(+)</text>
        <dbReference type="Rhea" id="RHEA:43140"/>
        <dbReference type="Rhea" id="RHEA-COMP:10359"/>
        <dbReference type="Rhea" id="RHEA-COMP:10360"/>
        <dbReference type="ChEBI" id="CHEBI:15378"/>
        <dbReference type="ChEBI" id="CHEBI:57856"/>
        <dbReference type="ChEBI" id="CHEBI:59789"/>
        <dbReference type="ChEBI" id="CHEBI:74269"/>
        <dbReference type="ChEBI" id="CHEBI:74513"/>
        <dbReference type="EC" id="2.1.1.216"/>
    </reaction>
</comment>
<keyword evidence="4 9" id="KW-0949">S-adenosyl-L-methionine</keyword>
<dbReference type="Proteomes" id="UP000030755">
    <property type="component" value="Unassembled WGS sequence"/>
</dbReference>
<dbReference type="Gene3D" id="3.30.56.70">
    <property type="entry name" value="N2,N2-dimethylguanosine tRNA methyltransferase, C-terminal domain"/>
    <property type="match status" value="1"/>
</dbReference>
<dbReference type="GO" id="GO:0002940">
    <property type="term" value="P:tRNA N2-guanine methylation"/>
    <property type="evidence" value="ECO:0007669"/>
    <property type="project" value="EnsemblFungi"/>
</dbReference>
<dbReference type="PANTHER" id="PTHR10631:SF3">
    <property type="entry name" value="TRNA (GUANINE(26)-N(2))-DIMETHYLTRANSFERASE"/>
    <property type="match status" value="1"/>
</dbReference>
<accession>A0A075AZ06</accession>
<evidence type="ECO:0000256" key="2">
    <source>
        <dbReference type="ARBA" id="ARBA00022603"/>
    </source>
</evidence>
<dbReference type="STRING" id="988480.A0A075AZ06"/>
<dbReference type="OMA" id="MKCCHEM"/>
<keyword evidence="6 9" id="KW-0694">RNA-binding</keyword>
<proteinExistence type="inferred from homology"/>
<gene>
    <name evidence="11" type="ORF">O9G_003467</name>
</gene>
<feature type="region of interest" description="Disordered" evidence="10">
    <location>
        <begin position="446"/>
        <end position="467"/>
    </location>
</feature>
<evidence type="ECO:0000256" key="10">
    <source>
        <dbReference type="SAM" id="MobiDB-lite"/>
    </source>
</evidence>
<protein>
    <recommendedName>
        <fullName evidence="7 9">tRNA (guanine(26)-N(2))-dimethyltransferase</fullName>
        <ecNumber evidence="7 9">2.1.1.216</ecNumber>
    </recommendedName>
</protein>
<dbReference type="SUPFAM" id="SSF53335">
    <property type="entry name" value="S-adenosyl-L-methionine-dependent methyltransferases"/>
    <property type="match status" value="1"/>
</dbReference>
<dbReference type="InterPro" id="IPR042296">
    <property type="entry name" value="tRNA_met_Trm1_C"/>
</dbReference>
<evidence type="ECO:0000256" key="7">
    <source>
        <dbReference type="ARBA" id="ARBA00039099"/>
    </source>
</evidence>
<dbReference type="GO" id="GO:0000049">
    <property type="term" value="F:tRNA binding"/>
    <property type="evidence" value="ECO:0007669"/>
    <property type="project" value="UniProtKB-UniRule"/>
</dbReference>
<evidence type="ECO:0000256" key="6">
    <source>
        <dbReference type="ARBA" id="ARBA00022884"/>
    </source>
</evidence>
<dbReference type="PANTHER" id="PTHR10631">
    <property type="entry name" value="N 2 ,N 2 -DIMETHYLGUANOSINE TRNA METHYLTRANSFERASE"/>
    <property type="match status" value="1"/>
</dbReference>
<dbReference type="Gene3D" id="3.40.50.150">
    <property type="entry name" value="Vaccinia Virus protein VP39"/>
    <property type="match status" value="1"/>
</dbReference>
<keyword evidence="3 9" id="KW-0808">Transferase</keyword>
<dbReference type="EMBL" id="KE561021">
    <property type="protein sequence ID" value="EPZ33947.1"/>
    <property type="molecule type" value="Genomic_DNA"/>
</dbReference>
<keyword evidence="2 9" id="KW-0489">Methyltransferase</keyword>
<evidence type="ECO:0000256" key="4">
    <source>
        <dbReference type="ARBA" id="ARBA00022691"/>
    </source>
</evidence>
<dbReference type="Pfam" id="PF02005">
    <property type="entry name" value="TRM"/>
    <property type="match status" value="1"/>
</dbReference>
<sequence>MTSEMQEIIEGQAKMTLEKSVFYNPVQEFNRDISIACITQYQKTLNKDIHIFEGLSATGLRSIRYAKEIPNVSKITTNDLDKDAFKTIQENVVKNNVQDIITPSLNDANVAMLQNKNMFDVIDLDPYGSVIPFVDAAIQSIKNGGLLCVTCTDMTVLGGSYLETSYAKYGGTTLKGKFCHEMALRLVLHALESSATRYKRVIVPLMSCSIDFYVRVFVIVKESPKDTKLSCTKTSMVGLCSGCHYYRLQPLGVVNENRTKFSNSRCVLPSKCTFCDFPLHIGGPIYSADIHNQEFVVNLLDALKDESSAQRFKTHKRMLGMVSVISEELNQPLYYDLSQLSSTIKVSTIPVMLFNSALLNEGYKVSSTHCSKTGFKTDAPMDLIWYVLKSWALKQPNYDIKKFEEQKSSPGKNIMNFNFIYDSEVNFEKHELANPSSRIKGLTRYQMNPTKNWGPGAKPTKKLKKDE</sequence>
<dbReference type="AlphaFoldDB" id="A0A075AZ06"/>
<evidence type="ECO:0000313" key="11">
    <source>
        <dbReference type="EMBL" id="EPZ33947.1"/>
    </source>
</evidence>
<dbReference type="InterPro" id="IPR002905">
    <property type="entry name" value="Trm1"/>
</dbReference>
<reference evidence="11 12" key="1">
    <citation type="journal article" date="2013" name="Curr. Biol.">
        <title>Shared signatures of parasitism and phylogenomics unite Cryptomycota and microsporidia.</title>
        <authorList>
            <person name="James T.Y."/>
            <person name="Pelin A."/>
            <person name="Bonen L."/>
            <person name="Ahrendt S."/>
            <person name="Sain D."/>
            <person name="Corradi N."/>
            <person name="Stajich J.E."/>
        </authorList>
    </citation>
    <scope>NUCLEOTIDE SEQUENCE [LARGE SCALE GENOMIC DNA]</scope>
    <source>
        <strain evidence="11 12">CSF55</strain>
    </source>
</reference>
<keyword evidence="1 9" id="KW-0820">tRNA-binding</keyword>
<dbReference type="OrthoDB" id="6349953at2759"/>
<evidence type="ECO:0000256" key="5">
    <source>
        <dbReference type="ARBA" id="ARBA00022694"/>
    </source>
</evidence>
<dbReference type="FunFam" id="3.40.50.150:FF:000051">
    <property type="entry name" value="tRNA (guanine(26)-N(2))-dimethyltransferase"/>
    <property type="match status" value="1"/>
</dbReference>
<organism evidence="11 12">
    <name type="scientific">Rozella allomycis (strain CSF55)</name>
    <dbReference type="NCBI Taxonomy" id="988480"/>
    <lineage>
        <taxon>Eukaryota</taxon>
        <taxon>Fungi</taxon>
        <taxon>Fungi incertae sedis</taxon>
        <taxon>Cryptomycota</taxon>
        <taxon>Cryptomycota incertae sedis</taxon>
        <taxon>Rozella</taxon>
    </lineage>
</organism>
<dbReference type="PROSITE" id="PS51626">
    <property type="entry name" value="SAM_MT_TRM1"/>
    <property type="match status" value="1"/>
</dbReference>
<evidence type="ECO:0000313" key="12">
    <source>
        <dbReference type="Proteomes" id="UP000030755"/>
    </source>
</evidence>
<evidence type="ECO:0000256" key="9">
    <source>
        <dbReference type="PROSITE-ProRule" id="PRU00958"/>
    </source>
</evidence>
<evidence type="ECO:0000256" key="8">
    <source>
        <dbReference type="ARBA" id="ARBA00051897"/>
    </source>
</evidence>
<dbReference type="HOGENOM" id="CLU_010862_4_1_1"/>
<dbReference type="GO" id="GO:0160103">
    <property type="term" value="F:tRNA (guanine(26)-N2/guanine(27)-N2)-dimethyltransferase activity"/>
    <property type="evidence" value="ECO:0007669"/>
    <property type="project" value="EnsemblFungi"/>
</dbReference>
<evidence type="ECO:0000256" key="1">
    <source>
        <dbReference type="ARBA" id="ARBA00022555"/>
    </source>
</evidence>
<keyword evidence="5 9" id="KW-0819">tRNA processing</keyword>
<name>A0A075AZ06_ROZAC</name>
<dbReference type="GO" id="GO:0005637">
    <property type="term" value="C:nuclear inner membrane"/>
    <property type="evidence" value="ECO:0007669"/>
    <property type="project" value="EnsemblFungi"/>
</dbReference>
<dbReference type="GO" id="GO:0005739">
    <property type="term" value="C:mitochondrion"/>
    <property type="evidence" value="ECO:0007669"/>
    <property type="project" value="EnsemblFungi"/>
</dbReference>